<gene>
    <name evidence="1" type="ORF">GO620_010540</name>
</gene>
<sequence length="371" mass="41974">MKKLFTILLTASCTAVLAQTEPPTAHRMVRYRTIGRDSINLSLNSNYELIEDSCADIVRYAHANLRERKFKGAFKDLNKNKPTAVLSEGTYTDEGLKTGLFLSRYDNGSLQSKGYFKNNQFDGNWTLFYENDKPKMDFDAVEGKIKINNYWDARGKKTVDNGKGVYSNEMDYITWKGKLNNGLPDGTWHAYRTADVTETSLVTESYKNGVFQKGSSPAGDYTDGSRIVLISESMLPYLKAEKFQISTTACNGTGFKKIVHAQYRNGAEDFNEAIKSAIEPYLKTVDIKSYDNQFVISGEISERGQLTKLTCNNAFNQEIANGFIRQLYHLPLLVPATANGVPVKEGFDITFTFERGFYSFRYHFQPIKQTL</sequence>
<dbReference type="AlphaFoldDB" id="A0A6I4I3J9"/>
<dbReference type="SUPFAM" id="SSF82185">
    <property type="entry name" value="Histone H3 K4-specific methyltransferase SET7/9 N-terminal domain"/>
    <property type="match status" value="1"/>
</dbReference>
<proteinExistence type="predicted"/>
<dbReference type="Gene3D" id="2.20.110.10">
    <property type="entry name" value="Histone H3 K4-specific methyltransferase SET7/9 N-terminal domain"/>
    <property type="match status" value="1"/>
</dbReference>
<name>A0A6I4I3J9_9SPHI</name>
<protein>
    <recommendedName>
        <fullName evidence="3">MORN repeat protein</fullName>
    </recommendedName>
</protein>
<evidence type="ECO:0008006" key="3">
    <source>
        <dbReference type="Google" id="ProtNLM"/>
    </source>
</evidence>
<reference evidence="1 2" key="1">
    <citation type="submission" date="2020-12" db="EMBL/GenBank/DDBJ databases">
        <title>HMF7856_wgs.fasta genome submission.</title>
        <authorList>
            <person name="Kang H."/>
            <person name="Kim H."/>
            <person name="Joh K."/>
        </authorList>
    </citation>
    <scope>NUCLEOTIDE SEQUENCE [LARGE SCALE GENOMIC DNA]</scope>
    <source>
        <strain evidence="1 2">HMF7856</strain>
    </source>
</reference>
<organism evidence="1 2">
    <name type="scientific">Mucilaginibacter ginkgonis</name>
    <dbReference type="NCBI Taxonomy" id="2682091"/>
    <lineage>
        <taxon>Bacteria</taxon>
        <taxon>Pseudomonadati</taxon>
        <taxon>Bacteroidota</taxon>
        <taxon>Sphingobacteriia</taxon>
        <taxon>Sphingobacteriales</taxon>
        <taxon>Sphingobacteriaceae</taxon>
        <taxon>Mucilaginibacter</taxon>
    </lineage>
</organism>
<evidence type="ECO:0000313" key="1">
    <source>
        <dbReference type="EMBL" id="QQL48621.1"/>
    </source>
</evidence>
<accession>A0A6I4I3J9</accession>
<keyword evidence="2" id="KW-1185">Reference proteome</keyword>
<dbReference type="EMBL" id="CP066775">
    <property type="protein sequence ID" value="QQL48621.1"/>
    <property type="molecule type" value="Genomic_DNA"/>
</dbReference>
<evidence type="ECO:0000313" key="2">
    <source>
        <dbReference type="Proteomes" id="UP000429232"/>
    </source>
</evidence>
<dbReference type="RefSeq" id="WP_157525282.1">
    <property type="nucleotide sequence ID" value="NZ_CP066775.1"/>
</dbReference>
<dbReference type="KEGG" id="mgik:GO620_010540"/>
<dbReference type="Proteomes" id="UP000429232">
    <property type="component" value="Chromosome"/>
</dbReference>